<accession>A0A1N7STS6</accession>
<reference evidence="1" key="1">
    <citation type="submission" date="2016-12" db="EMBL/GenBank/DDBJ databases">
        <authorList>
            <person name="Moulin L."/>
        </authorList>
    </citation>
    <scope>NUCLEOTIDE SEQUENCE [LARGE SCALE GENOMIC DNA]</scope>
    <source>
        <strain evidence="1">STM 7183</strain>
    </source>
</reference>
<evidence type="ECO:0000313" key="1">
    <source>
        <dbReference type="EMBL" id="SIT50337.1"/>
    </source>
</evidence>
<dbReference type="AlphaFoldDB" id="A0A1N7STS6"/>
<keyword evidence="2" id="KW-1185">Reference proteome</keyword>
<sequence>MPATGYLRYVAFGSRILPGYVAHWKSLMVTNEHYRL</sequence>
<dbReference type="EMBL" id="CYGY02000078">
    <property type="protein sequence ID" value="SIT50337.1"/>
    <property type="molecule type" value="Genomic_DNA"/>
</dbReference>
<organism evidence="1 2">
    <name type="scientific">Paraburkholderia piptadeniae</name>
    <dbReference type="NCBI Taxonomy" id="1701573"/>
    <lineage>
        <taxon>Bacteria</taxon>
        <taxon>Pseudomonadati</taxon>
        <taxon>Pseudomonadota</taxon>
        <taxon>Betaproteobacteria</taxon>
        <taxon>Burkholderiales</taxon>
        <taxon>Burkholderiaceae</taxon>
        <taxon>Paraburkholderia</taxon>
    </lineage>
</organism>
<proteinExistence type="predicted"/>
<comment type="caution">
    <text evidence="1">The sequence shown here is derived from an EMBL/GenBank/DDBJ whole genome shotgun (WGS) entry which is preliminary data.</text>
</comment>
<evidence type="ECO:0000313" key="2">
    <source>
        <dbReference type="Proteomes" id="UP000195569"/>
    </source>
</evidence>
<gene>
    <name evidence="1" type="ORF">BN2476_780007</name>
</gene>
<dbReference type="Proteomes" id="UP000195569">
    <property type="component" value="Unassembled WGS sequence"/>
</dbReference>
<name>A0A1N7STS6_9BURK</name>
<protein>
    <submittedName>
        <fullName evidence="1">Uncharacterized protein</fullName>
    </submittedName>
</protein>